<feature type="transmembrane region" description="Helical" evidence="5">
    <location>
        <begin position="87"/>
        <end position="108"/>
    </location>
</feature>
<proteinExistence type="predicted"/>
<evidence type="ECO:0008006" key="7">
    <source>
        <dbReference type="Google" id="ProtNLM"/>
    </source>
</evidence>
<dbReference type="Pfam" id="PF00335">
    <property type="entry name" value="Tetraspanin"/>
    <property type="match status" value="1"/>
</dbReference>
<evidence type="ECO:0000256" key="1">
    <source>
        <dbReference type="ARBA" id="ARBA00004141"/>
    </source>
</evidence>
<dbReference type="PRINTS" id="PR00259">
    <property type="entry name" value="TMFOUR"/>
</dbReference>
<feature type="transmembrane region" description="Helical" evidence="5">
    <location>
        <begin position="12"/>
        <end position="37"/>
    </location>
</feature>
<comment type="subcellular location">
    <subcellularLocation>
        <location evidence="1">Membrane</location>
        <topology evidence="1">Multi-pass membrane protein</topology>
    </subcellularLocation>
</comment>
<dbReference type="EMBL" id="HBIB01036283">
    <property type="protein sequence ID" value="CAE0261261.1"/>
    <property type="molecule type" value="Transcribed_RNA"/>
</dbReference>
<evidence type="ECO:0000256" key="2">
    <source>
        <dbReference type="ARBA" id="ARBA00022692"/>
    </source>
</evidence>
<accession>A0A7S3DLC8</accession>
<name>A0A7S3DLC8_9EUKA</name>
<protein>
    <recommendedName>
        <fullName evidence="7">Tetraspanin</fullName>
    </recommendedName>
</protein>
<keyword evidence="2 5" id="KW-0812">Transmembrane</keyword>
<reference evidence="6" key="1">
    <citation type="submission" date="2021-01" db="EMBL/GenBank/DDBJ databases">
        <authorList>
            <person name="Corre E."/>
            <person name="Pelletier E."/>
            <person name="Niang G."/>
            <person name="Scheremetjew M."/>
            <person name="Finn R."/>
            <person name="Kale V."/>
            <person name="Holt S."/>
            <person name="Cochrane G."/>
            <person name="Meng A."/>
            <person name="Brown T."/>
            <person name="Cohen L."/>
        </authorList>
    </citation>
    <scope>NUCLEOTIDE SEQUENCE</scope>
    <source>
        <strain evidence="6">NIES-2562</strain>
    </source>
</reference>
<evidence type="ECO:0000313" key="6">
    <source>
        <dbReference type="EMBL" id="CAE0261261.1"/>
    </source>
</evidence>
<sequence length="247" mass="26126">MGCGSGFCKFLLIVINVIFIICGVAIAGLGAFVYTLLNVGNVQITSNITGCDVSSLTMEKLGQCFSSFCGLLAQYSNGMDVCSSVRLFPIGFMIIGGAVMIIAIFGCCGAMKQNRVCLMIYFFVLLVIFLSQAAVAVLAFAFAPQALAFGQTAWDGFPGNNTEHLMQLFGCCGFQTASTSETTFCNNNGIDPNLSCLTKVQNLILGQIVIVGAIGGGVVFLELIGIIGSCVVCKRQKNSRVKVGPRR</sequence>
<dbReference type="PANTHER" id="PTHR19282:SF519">
    <property type="entry name" value="TETRASPANIN"/>
    <property type="match status" value="1"/>
</dbReference>
<dbReference type="InterPro" id="IPR018499">
    <property type="entry name" value="Tetraspanin/Peripherin"/>
</dbReference>
<dbReference type="GO" id="GO:0005886">
    <property type="term" value="C:plasma membrane"/>
    <property type="evidence" value="ECO:0007669"/>
    <property type="project" value="TreeGrafter"/>
</dbReference>
<keyword evidence="3 5" id="KW-1133">Transmembrane helix</keyword>
<gene>
    <name evidence="6" type="ORF">PBIL07802_LOCUS23551</name>
</gene>
<keyword evidence="4 5" id="KW-0472">Membrane</keyword>
<dbReference type="AlphaFoldDB" id="A0A7S3DLC8"/>
<evidence type="ECO:0000256" key="3">
    <source>
        <dbReference type="ARBA" id="ARBA00022989"/>
    </source>
</evidence>
<feature type="transmembrane region" description="Helical" evidence="5">
    <location>
        <begin position="204"/>
        <end position="232"/>
    </location>
</feature>
<evidence type="ECO:0000256" key="5">
    <source>
        <dbReference type="SAM" id="Phobius"/>
    </source>
</evidence>
<feature type="transmembrane region" description="Helical" evidence="5">
    <location>
        <begin position="120"/>
        <end position="143"/>
    </location>
</feature>
<organism evidence="6">
    <name type="scientific">Palpitomonas bilix</name>
    <dbReference type="NCBI Taxonomy" id="652834"/>
    <lineage>
        <taxon>Eukaryota</taxon>
        <taxon>Eukaryota incertae sedis</taxon>
    </lineage>
</organism>
<dbReference type="PANTHER" id="PTHR19282">
    <property type="entry name" value="TETRASPANIN"/>
    <property type="match status" value="1"/>
</dbReference>
<evidence type="ECO:0000256" key="4">
    <source>
        <dbReference type="ARBA" id="ARBA00023136"/>
    </source>
</evidence>